<dbReference type="AlphaFoldDB" id="A0AAD5LRZ9"/>
<keyword evidence="6" id="KW-1185">Reference proteome</keyword>
<dbReference type="Proteomes" id="UP001209570">
    <property type="component" value="Unassembled WGS sequence"/>
</dbReference>
<sequence>MSSTLAAYNVGIGKGDITGPAAEVVMMGFADTNEKTAGVLNRLYARAFVVEDADTKQRVVFVNCDLQAVFQLVHQEVIKQLRARYGGLYTEQNVVLHATHTHAGPGGSSAYFLYDVSILGYINENFEVIVSGILKAIAAAHDSVRPGTIHFNKGQITNANKNRSPDAYLANPAEERSQYPLDRDVDMRVLQFREPKGALRGVLAWFPVHPTSLTQRNLLVSGDNKGYAEFVVEEKFPGVIAGLGISNAGDMSPNLVDNGDGTFRGEGKTEIESAEIIGMRQASKLLELLDAPTEELTGSVVGKLSYVDYSNVKLKGRVATSSDPYADRTCPALVGQNFGAGTEDGRGVGGITEGSLQANPLYRAIGGTIKEAPEWVKDCHHKEKVPLLAVGLMQPVPWAPEVLPVQVLKIGQFGLAVTNFEVTTMSGRRIRATVKDALKSAGVKEVELASISNAYAQYLTTREEYFKQNYEGASTLFGPNQLEAVQQELARVAAC</sequence>
<dbReference type="PANTHER" id="PTHR12670">
    <property type="entry name" value="CERAMIDASE"/>
    <property type="match status" value="1"/>
</dbReference>
<comment type="catalytic activity">
    <reaction evidence="3">
        <text>an N-acylsphing-4-enine + H2O = sphing-4-enine + a fatty acid</text>
        <dbReference type="Rhea" id="RHEA:20856"/>
        <dbReference type="ChEBI" id="CHEBI:15377"/>
        <dbReference type="ChEBI" id="CHEBI:28868"/>
        <dbReference type="ChEBI" id="CHEBI:52639"/>
        <dbReference type="ChEBI" id="CHEBI:57756"/>
        <dbReference type="EC" id="3.5.1.23"/>
    </reaction>
</comment>
<dbReference type="GO" id="GO:0017040">
    <property type="term" value="F:N-acylsphingosine amidohydrolase activity"/>
    <property type="evidence" value="ECO:0007669"/>
    <property type="project" value="UniProtKB-UniRule"/>
</dbReference>
<dbReference type="PANTHER" id="PTHR12670:SF1">
    <property type="entry name" value="NEUTRAL CERAMIDASE"/>
    <property type="match status" value="1"/>
</dbReference>
<feature type="binding site" evidence="2">
    <location>
        <position position="421"/>
    </location>
    <ligand>
        <name>Zn(2+)</name>
        <dbReference type="ChEBI" id="CHEBI:29105"/>
    </ligand>
</feature>
<dbReference type="GO" id="GO:0046514">
    <property type="term" value="P:ceramide catabolic process"/>
    <property type="evidence" value="ECO:0007669"/>
    <property type="project" value="InterPro"/>
</dbReference>
<dbReference type="GO" id="GO:0046512">
    <property type="term" value="P:sphingosine biosynthetic process"/>
    <property type="evidence" value="ECO:0007669"/>
    <property type="project" value="TreeGrafter"/>
</dbReference>
<feature type="binding site" evidence="2">
    <location>
        <position position="458"/>
    </location>
    <ligand>
        <name>Zn(2+)</name>
        <dbReference type="ChEBI" id="CHEBI:29105"/>
    </ligand>
</feature>
<keyword evidence="2" id="KW-0479">Metal-binding</keyword>
<proteinExistence type="inferred from homology"/>
<evidence type="ECO:0000256" key="3">
    <source>
        <dbReference type="RuleBase" id="RU366019"/>
    </source>
</evidence>
<feature type="domain" description="Neutral/alkaline non-lysosomal ceramidase N-terminal" evidence="4">
    <location>
        <begin position="8"/>
        <end position="487"/>
    </location>
</feature>
<dbReference type="InterPro" id="IPR031329">
    <property type="entry name" value="NEUT/ALK_ceramidase_N"/>
</dbReference>
<comment type="caution">
    <text evidence="5">The sequence shown here is derived from an EMBL/GenBank/DDBJ whole genome shotgun (WGS) entry which is preliminary data.</text>
</comment>
<dbReference type="EC" id="3.5.1.23" evidence="3"/>
<keyword evidence="3" id="KW-0746">Sphingolipid metabolism</keyword>
<dbReference type="GO" id="GO:0046872">
    <property type="term" value="F:metal ion binding"/>
    <property type="evidence" value="ECO:0007669"/>
    <property type="project" value="UniProtKB-KW"/>
</dbReference>
<keyword evidence="3" id="KW-0443">Lipid metabolism</keyword>
<dbReference type="GO" id="GO:0005576">
    <property type="term" value="C:extracellular region"/>
    <property type="evidence" value="ECO:0007669"/>
    <property type="project" value="TreeGrafter"/>
</dbReference>
<dbReference type="EMBL" id="JAKCXM010001796">
    <property type="protein sequence ID" value="KAJ0390652.1"/>
    <property type="molecule type" value="Genomic_DNA"/>
</dbReference>
<dbReference type="InterPro" id="IPR006823">
    <property type="entry name" value="Ceramidase_alk"/>
</dbReference>
<comment type="cofactor">
    <cofactor evidence="2">
        <name>Zn(2+)</name>
        <dbReference type="ChEBI" id="CHEBI:29105"/>
    </cofactor>
    <text evidence="2">Binds 1 zinc ion per subunit.</text>
</comment>
<keyword evidence="3" id="KW-0378">Hydrolase</keyword>
<evidence type="ECO:0000313" key="6">
    <source>
        <dbReference type="Proteomes" id="UP001209570"/>
    </source>
</evidence>
<evidence type="ECO:0000256" key="1">
    <source>
        <dbReference type="PIRSR" id="PIRSR606823-1"/>
    </source>
</evidence>
<feature type="binding site" evidence="2">
    <location>
        <position position="100"/>
    </location>
    <ligand>
        <name>Zn(2+)</name>
        <dbReference type="ChEBI" id="CHEBI:29105"/>
    </ligand>
</feature>
<dbReference type="GO" id="GO:0016020">
    <property type="term" value="C:membrane"/>
    <property type="evidence" value="ECO:0007669"/>
    <property type="project" value="GOC"/>
</dbReference>
<evidence type="ECO:0000256" key="2">
    <source>
        <dbReference type="PIRSR" id="PIRSR606823-2"/>
    </source>
</evidence>
<feature type="binding site" evidence="2">
    <location>
        <position position="209"/>
    </location>
    <ligand>
        <name>Zn(2+)</name>
        <dbReference type="ChEBI" id="CHEBI:29105"/>
    </ligand>
</feature>
<keyword evidence="2" id="KW-0862">Zinc</keyword>
<protein>
    <recommendedName>
        <fullName evidence="3">Neutral ceramidase</fullName>
        <ecNumber evidence="3">3.5.1.23</ecNumber>
    </recommendedName>
</protein>
<name>A0AAD5LRZ9_PYTIN</name>
<evidence type="ECO:0000313" key="5">
    <source>
        <dbReference type="EMBL" id="KAJ0390652.1"/>
    </source>
</evidence>
<evidence type="ECO:0000259" key="4">
    <source>
        <dbReference type="Pfam" id="PF04734"/>
    </source>
</evidence>
<organism evidence="5 6">
    <name type="scientific">Pythium insidiosum</name>
    <name type="common">Pythiosis disease agent</name>
    <dbReference type="NCBI Taxonomy" id="114742"/>
    <lineage>
        <taxon>Eukaryota</taxon>
        <taxon>Sar</taxon>
        <taxon>Stramenopiles</taxon>
        <taxon>Oomycota</taxon>
        <taxon>Peronosporomycetes</taxon>
        <taxon>Pythiales</taxon>
        <taxon>Pythiaceae</taxon>
        <taxon>Pythium</taxon>
    </lineage>
</organism>
<dbReference type="GO" id="GO:0042759">
    <property type="term" value="P:long-chain fatty acid biosynthetic process"/>
    <property type="evidence" value="ECO:0007669"/>
    <property type="project" value="TreeGrafter"/>
</dbReference>
<feature type="active site" description="Nucleophile" evidence="1">
    <location>
        <position position="252"/>
    </location>
</feature>
<gene>
    <name evidence="5" type="ORF">P43SY_010777</name>
</gene>
<comment type="similarity">
    <text evidence="3">Belongs to the neutral ceramidase family.</text>
</comment>
<dbReference type="Pfam" id="PF04734">
    <property type="entry name" value="Ceramidase_alk"/>
    <property type="match status" value="1"/>
</dbReference>
<accession>A0AAD5LRZ9</accession>
<reference evidence="5" key="1">
    <citation type="submission" date="2021-12" db="EMBL/GenBank/DDBJ databases">
        <title>Prjna785345.</title>
        <authorList>
            <person name="Rujirawat T."/>
            <person name="Krajaejun T."/>
        </authorList>
    </citation>
    <scope>NUCLEOTIDE SEQUENCE</scope>
    <source>
        <strain evidence="5">Pi057C3</strain>
    </source>
</reference>